<dbReference type="Pfam" id="PF05088">
    <property type="entry name" value="Bac_GDH_CD"/>
    <property type="match status" value="1"/>
</dbReference>
<dbReference type="InterPro" id="IPR049059">
    <property type="entry name" value="NAD_Glu_DH_HM1"/>
</dbReference>
<dbReference type="InterPro" id="IPR049056">
    <property type="entry name" value="NAD_Glu_DH_HM3"/>
</dbReference>
<dbReference type="InterPro" id="IPR028971">
    <property type="entry name" value="NAD-GDH_cat"/>
</dbReference>
<gene>
    <name evidence="7" type="ORF">HF682_05165</name>
</gene>
<dbReference type="EMBL" id="JABAIM010000001">
    <property type="protein sequence ID" value="NLR74543.1"/>
    <property type="molecule type" value="Genomic_DNA"/>
</dbReference>
<dbReference type="Pfam" id="PF21073">
    <property type="entry name" value="GDH_HM1"/>
    <property type="match status" value="1"/>
</dbReference>
<evidence type="ECO:0000259" key="6">
    <source>
        <dbReference type="Pfam" id="PF21077"/>
    </source>
</evidence>
<keyword evidence="8" id="KW-1185">Reference proteome</keyword>
<accession>A0A847S418</accession>
<dbReference type="Gene3D" id="3.40.50.720">
    <property type="entry name" value="NAD(P)-binding Rossmann-like Domain"/>
    <property type="match status" value="1"/>
</dbReference>
<dbReference type="Pfam" id="PF21077">
    <property type="entry name" value="GDH_ACT3"/>
    <property type="match status" value="1"/>
</dbReference>
<dbReference type="Pfam" id="PF21079">
    <property type="entry name" value="GDH_HM2"/>
    <property type="match status" value="1"/>
</dbReference>
<sequence>MTQTPMSDLQALIEQVQTIAREKLPAAQVKKMLPYLQAYFDDANVDDLSTLPAVDLLGAASSHLQLAQQRVTGEPNIRIYNPEFDIHGWQSTHTIIEMVNDDMPFLVDSVTMALYRRGLSLHVLLHPVLSVSRDSKGKLTSVAEASDETPVRESFIHIQIDRQTDKATLAALQADLQQVLTDIRAAVSDEATMRQHLQEAIASLASAPAQAGDTAEFAEFLGWIERNNFVLLGYADYQAKSGKATEITLVEGSGLGILRDTDHPVYAQCLKGIPGELVELKKRPEALTLVKADAHSTIHRPGHLDFIGVKRYDSKGNVVGDRCFVGLYTATAYHASPSDIPVLRKKVAFVRQACDYIENSHREKTLLNVLETYPRDELIEMPADILLKFAQGIVGLQERPRVRVFVRDDRFGRYVSALVYLPRDAFNTEVRLKMNQILLQAFGGESSEFNVMLSESNLARIQFNIRTPIGQLPEFSEQQIEADIARAVRGWKDELLQSLLEQHGEERGNNLFRRYGEGFPAAYREEFLPRSAVSDLDKMESLSADCTLAMKLYAPQRDDGSHQHFKLFRLNQSIGLSNALPMLENLGVTVLDEHPYRIELEDGSQVSISDYGLQLGSESARDTLQNDAKVREAFQELFAKVFHKQCENDGFNRLTLLAGLNWRQVSVVRAYAKYLRQAGLTFSQSYVEQCLANYPQLVRLMLALFEARLSPTAHDAAQAEQLTADIRAGLDDVANLDEDRILNGFLTLILATRRTNFWQLDAHGQPKPYLSFKLESGQIPFLPDPKPLFEIWVYSPRVEGVHLRGAKVARGGLRWSDRMEDFRTEVLGLVKAQMVKNAVIVPMGSKGGFVGKQLPPVSDRDAWLAEGIACYKMFISGLLDITDNIVSGKIVPPANVHRLDPDDPYLVVAADKGTATFSDIANGISAEYGFWLADAFASGGSAGYDHKGMGITAKGAWESVKRSFRHLGIDTQTTDFTVIGIGDMSGDVFGNGMLLSQHIRLLAAFDHRHIFLDPNPDAARSFAERQRLFALPRSSWADYDSALISEGGGIHPRNAKSIALTAPVKAWLGVSVDSMTPTELIHHILKAPADLLYNGGIGTYVKASTQSHAEANDRSCDPIRVNGNDLRVKVLAEGGNLGCTQLGRIEFALNGGRICTDAIDNSAGVDCSDHEVNIKILLGQIVAGGDMTLKQRNVLLAEMTDEVGQLVLANNYAQTQVIAVGQQIAPSMLNTHARFIQHLEHTGQMNRKLEFLPDEARFNERRLAKRGLTPPEVAVLIAYSKIELYQNLLQSDLPDQPDFEDMLVEYFPLPLQQKFREAMGSHVLRREIIANQMANEIVNRMGSTFVFRLQEESAVPAADIARAWQAASRILDARALYRQIEALDNVAPAAVQADMMLQVRTLVERACRWLMRNRRPITPVNEIIAAFRPSVEKLLGDVSKLIPSAGYAQIAKRESQLIEQNVPAALAAMVARMDELVSVFDIIEVAHGNQLALDVVAANWFALGRALQLDWLRQVITRLPRDNRWQSLARTALRDDLHRQQRALLSRALAESKDCATDLQVTDWLVKHEHAVHVCQQMFAELQSYDQLDLAMLSAGMRELHNHLMV</sequence>
<dbReference type="InterPro" id="IPR024727">
    <property type="entry name" value="NAD_Glu_DH_N_ACT1"/>
</dbReference>
<feature type="domain" description="NAD-specific glutamate dehydrogenase C-terminal" evidence="3">
    <location>
        <begin position="1266"/>
        <end position="1601"/>
    </location>
</feature>
<evidence type="ECO:0000313" key="8">
    <source>
        <dbReference type="Proteomes" id="UP000587991"/>
    </source>
</evidence>
<evidence type="ECO:0000313" key="7">
    <source>
        <dbReference type="EMBL" id="NLR74543.1"/>
    </source>
</evidence>
<dbReference type="Pfam" id="PF21074">
    <property type="entry name" value="GDH_C"/>
    <property type="match status" value="1"/>
</dbReference>
<evidence type="ECO:0000259" key="2">
    <source>
        <dbReference type="Pfam" id="PF05088"/>
    </source>
</evidence>
<dbReference type="Proteomes" id="UP000587991">
    <property type="component" value="Unassembled WGS sequence"/>
</dbReference>
<keyword evidence="1" id="KW-0560">Oxidoreductase</keyword>
<dbReference type="Pfam" id="PF21075">
    <property type="entry name" value="GDH_ACT1"/>
    <property type="match status" value="1"/>
</dbReference>
<dbReference type="InterPro" id="IPR036291">
    <property type="entry name" value="NAD(P)-bd_dom_sf"/>
</dbReference>
<feature type="domain" description="NAD-glutamate dehydrogenase N-terminal ACT1" evidence="4">
    <location>
        <begin position="36"/>
        <end position="176"/>
    </location>
</feature>
<dbReference type="PIRSF" id="PIRSF036761">
    <property type="entry name" value="GDH_Mll4104"/>
    <property type="match status" value="1"/>
</dbReference>
<dbReference type="InterPro" id="IPR048381">
    <property type="entry name" value="GDH_C"/>
</dbReference>
<evidence type="ECO:0000259" key="3">
    <source>
        <dbReference type="Pfam" id="PF21074"/>
    </source>
</evidence>
<dbReference type="InterPro" id="IPR049062">
    <property type="entry name" value="NAD_Glu_DH_ACT2"/>
</dbReference>
<dbReference type="InterPro" id="IPR049058">
    <property type="entry name" value="NAD_Glu_DH_HM2"/>
</dbReference>
<evidence type="ECO:0000256" key="1">
    <source>
        <dbReference type="ARBA" id="ARBA00023002"/>
    </source>
</evidence>
<dbReference type="PANTHER" id="PTHR43403">
    <property type="entry name" value="NAD-SPECIFIC GLUTAMATE DEHYDROGENASE"/>
    <property type="match status" value="1"/>
</dbReference>
<evidence type="ECO:0000259" key="4">
    <source>
        <dbReference type="Pfam" id="PF21075"/>
    </source>
</evidence>
<dbReference type="GO" id="GO:0006538">
    <property type="term" value="P:L-glutamate catabolic process"/>
    <property type="evidence" value="ECO:0007669"/>
    <property type="project" value="InterPro"/>
</dbReference>
<feature type="domain" description="NAD-glutamate dehydrogenase ACT3" evidence="6">
    <location>
        <begin position="548"/>
        <end position="621"/>
    </location>
</feature>
<dbReference type="Pfam" id="PF21076">
    <property type="entry name" value="GDH_ACT2"/>
    <property type="match status" value="1"/>
</dbReference>
<dbReference type="Pfam" id="PF21078">
    <property type="entry name" value="GDH_HM3"/>
    <property type="match status" value="1"/>
</dbReference>
<dbReference type="PANTHER" id="PTHR43403:SF1">
    <property type="entry name" value="NAD-SPECIFIC GLUTAMATE DEHYDROGENASE"/>
    <property type="match status" value="1"/>
</dbReference>
<dbReference type="SUPFAM" id="SSF51735">
    <property type="entry name" value="NAD(P)-binding Rossmann-fold domains"/>
    <property type="match status" value="1"/>
</dbReference>
<dbReference type="InterPro" id="IPR049064">
    <property type="entry name" value="NAD_Glu_DH_ACT3"/>
</dbReference>
<protein>
    <submittedName>
        <fullName evidence="7">NAD-glutamate dehydrogenase</fullName>
    </submittedName>
</protein>
<reference evidence="7 8" key="1">
    <citation type="submission" date="2020-04" db="EMBL/GenBank/DDBJ databases">
        <title>Draft genome of Leeia sp. IMCC25680.</title>
        <authorList>
            <person name="Song J."/>
            <person name="Cho J.-C."/>
        </authorList>
    </citation>
    <scope>NUCLEOTIDE SEQUENCE [LARGE SCALE GENOMIC DNA]</scope>
    <source>
        <strain evidence="7 8">IMCC25680</strain>
    </source>
</reference>
<dbReference type="InterPro" id="IPR046346">
    <property type="entry name" value="Aminoacid_DH-like_N_sf"/>
</dbReference>
<comment type="caution">
    <text evidence="7">The sequence shown here is derived from an EMBL/GenBank/DDBJ whole genome shotgun (WGS) entry which is preliminary data.</text>
</comment>
<organism evidence="7 8">
    <name type="scientific">Leeia aquatica</name>
    <dbReference type="NCBI Taxonomy" id="2725557"/>
    <lineage>
        <taxon>Bacteria</taxon>
        <taxon>Pseudomonadati</taxon>
        <taxon>Pseudomonadota</taxon>
        <taxon>Betaproteobacteria</taxon>
        <taxon>Neisseriales</taxon>
        <taxon>Leeiaceae</taxon>
        <taxon>Leeia</taxon>
    </lineage>
</organism>
<dbReference type="SUPFAM" id="SSF53223">
    <property type="entry name" value="Aminoacid dehydrogenase-like, N-terminal domain"/>
    <property type="match status" value="1"/>
</dbReference>
<dbReference type="GO" id="GO:0004069">
    <property type="term" value="F:L-aspartate:2-oxoglutarate aminotransferase activity"/>
    <property type="evidence" value="ECO:0007669"/>
    <property type="project" value="InterPro"/>
</dbReference>
<dbReference type="InterPro" id="IPR007780">
    <property type="entry name" value="NAD_Glu_DH_bac"/>
</dbReference>
<evidence type="ECO:0000259" key="5">
    <source>
        <dbReference type="Pfam" id="PF21076"/>
    </source>
</evidence>
<name>A0A847S418_9NEIS</name>
<feature type="domain" description="NAD-glutamate dehydrogenase ACT2" evidence="5">
    <location>
        <begin position="403"/>
        <end position="492"/>
    </location>
</feature>
<dbReference type="RefSeq" id="WP_168876155.1">
    <property type="nucleotide sequence ID" value="NZ_JABAIM010000001.1"/>
</dbReference>
<proteinExistence type="predicted"/>
<feature type="domain" description="NAD-glutamate dehydrogenase catalytic" evidence="2">
    <location>
        <begin position="726"/>
        <end position="1220"/>
    </location>
</feature>
<dbReference type="GO" id="GO:0004352">
    <property type="term" value="F:glutamate dehydrogenase (NAD+) activity"/>
    <property type="evidence" value="ECO:0007669"/>
    <property type="project" value="InterPro"/>
</dbReference>